<accession>A0A5S9M379</accession>
<protein>
    <recommendedName>
        <fullName evidence="3">ABC transporter domain-containing protein</fullName>
    </recommendedName>
</protein>
<evidence type="ECO:0008006" key="3">
    <source>
        <dbReference type="Google" id="ProtNLM"/>
    </source>
</evidence>
<reference evidence="1 2" key="1">
    <citation type="submission" date="2019-12" db="EMBL/GenBank/DDBJ databases">
        <title>Full genome sequence of a Bacillus safensis strain isolated from commercially available natto in Indonesia.</title>
        <authorList>
            <person name="Yoshida M."/>
            <person name="Uomi M."/>
            <person name="Waturangi D."/>
            <person name="Ekaputri J.J."/>
            <person name="Setiamarga D.H.E."/>
        </authorList>
    </citation>
    <scope>NUCLEOTIDE SEQUENCE [LARGE SCALE GENOMIC DNA]</scope>
    <source>
        <strain evidence="1 2">IDN1</strain>
    </source>
</reference>
<evidence type="ECO:0000313" key="2">
    <source>
        <dbReference type="Proteomes" id="UP000464658"/>
    </source>
</evidence>
<proteinExistence type="predicted"/>
<gene>
    <name evidence="1" type="ORF">BsIDN1_16480</name>
</gene>
<sequence>MAGEKKTTMMLVTHDIDESIYLGNEIVLMQARPGRIHKILPVNLPFFRVIERQPLFKA</sequence>
<evidence type="ECO:0000313" key="1">
    <source>
        <dbReference type="EMBL" id="BBP88030.1"/>
    </source>
</evidence>
<name>A0A5S9M379_BACIA</name>
<dbReference type="AlphaFoldDB" id="A0A5S9M379"/>
<dbReference type="EMBL" id="AP021906">
    <property type="protein sequence ID" value="BBP88030.1"/>
    <property type="molecule type" value="Genomic_DNA"/>
</dbReference>
<organism evidence="1 2">
    <name type="scientific">Bacillus safensis</name>
    <dbReference type="NCBI Taxonomy" id="561879"/>
    <lineage>
        <taxon>Bacteria</taxon>
        <taxon>Bacillati</taxon>
        <taxon>Bacillota</taxon>
        <taxon>Bacilli</taxon>
        <taxon>Bacillales</taxon>
        <taxon>Bacillaceae</taxon>
        <taxon>Bacillus</taxon>
    </lineage>
</organism>
<dbReference type="Proteomes" id="UP000464658">
    <property type="component" value="Chromosome"/>
</dbReference>